<dbReference type="PANTHER" id="PTHR11241:SF0">
    <property type="entry name" value="DEOXYURIDINE 5'-TRIPHOSPHATE NUCLEOTIDOHYDROLASE"/>
    <property type="match status" value="1"/>
</dbReference>
<dbReference type="InterPro" id="IPR036157">
    <property type="entry name" value="dUTPase-like_sf"/>
</dbReference>
<reference evidence="7" key="1">
    <citation type="submission" date="2020-07" db="EMBL/GenBank/DDBJ databases">
        <title>Multicomponent nature underlies the extraordinary mechanical properties of spider dragline silk.</title>
        <authorList>
            <person name="Kono N."/>
            <person name="Nakamura H."/>
            <person name="Mori M."/>
            <person name="Yoshida Y."/>
            <person name="Ohtoshi R."/>
            <person name="Malay A.D."/>
            <person name="Moran D.A.P."/>
            <person name="Tomita M."/>
            <person name="Numata K."/>
            <person name="Arakawa K."/>
        </authorList>
    </citation>
    <scope>NUCLEOTIDE SEQUENCE</scope>
</reference>
<evidence type="ECO:0000259" key="6">
    <source>
        <dbReference type="Pfam" id="PF00692"/>
    </source>
</evidence>
<evidence type="ECO:0000256" key="2">
    <source>
        <dbReference type="ARBA" id="ARBA00006581"/>
    </source>
</evidence>
<dbReference type="Proteomes" id="UP000887116">
    <property type="component" value="Unassembled WGS sequence"/>
</dbReference>
<comment type="similarity">
    <text evidence="2 5">Belongs to the dUTPase family.</text>
</comment>
<dbReference type="EMBL" id="BMAO01039067">
    <property type="protein sequence ID" value="GFR28737.1"/>
    <property type="molecule type" value="Genomic_DNA"/>
</dbReference>
<keyword evidence="5" id="KW-0460">Magnesium</keyword>
<comment type="caution">
    <text evidence="7">The sequence shown here is derived from an EMBL/GenBank/DDBJ whole genome shotgun (WGS) entry which is preliminary data.</text>
</comment>
<dbReference type="CDD" id="cd07557">
    <property type="entry name" value="trimeric_dUTPase"/>
    <property type="match status" value="1"/>
</dbReference>
<keyword evidence="5" id="KW-0479">Metal-binding</keyword>
<evidence type="ECO:0000256" key="4">
    <source>
        <dbReference type="ARBA" id="ARBA00023080"/>
    </source>
</evidence>
<dbReference type="GO" id="GO:0004170">
    <property type="term" value="F:dUTP diphosphatase activity"/>
    <property type="evidence" value="ECO:0007669"/>
    <property type="project" value="UniProtKB-UniRule"/>
</dbReference>
<dbReference type="InterPro" id="IPR029054">
    <property type="entry name" value="dUTPase-like"/>
</dbReference>
<evidence type="ECO:0000256" key="3">
    <source>
        <dbReference type="ARBA" id="ARBA00022801"/>
    </source>
</evidence>
<dbReference type="EC" id="3.6.1.23" evidence="5"/>
<dbReference type="OrthoDB" id="419889at2759"/>
<keyword evidence="8" id="KW-1185">Reference proteome</keyword>
<dbReference type="GO" id="GO:0000287">
    <property type="term" value="F:magnesium ion binding"/>
    <property type="evidence" value="ECO:0007669"/>
    <property type="project" value="UniProtKB-UniRule"/>
</dbReference>
<evidence type="ECO:0000256" key="1">
    <source>
        <dbReference type="ARBA" id="ARBA00005142"/>
    </source>
</evidence>
<evidence type="ECO:0000313" key="7">
    <source>
        <dbReference type="EMBL" id="GFR28737.1"/>
    </source>
</evidence>
<dbReference type="GO" id="GO:0006226">
    <property type="term" value="P:dUMP biosynthetic process"/>
    <property type="evidence" value="ECO:0007669"/>
    <property type="project" value="UniProtKB-UniRule"/>
</dbReference>
<dbReference type="PANTHER" id="PTHR11241">
    <property type="entry name" value="DEOXYURIDINE 5'-TRIPHOSPHATE NUCLEOTIDOHYDROLASE"/>
    <property type="match status" value="1"/>
</dbReference>
<feature type="domain" description="dUTPase-like" evidence="6">
    <location>
        <begin position="15"/>
        <end position="130"/>
    </location>
</feature>
<dbReference type="InterPro" id="IPR033704">
    <property type="entry name" value="dUTPase_trimeric"/>
</dbReference>
<dbReference type="AlphaFoldDB" id="A0A8X6M1P2"/>
<protein>
    <recommendedName>
        <fullName evidence="5">Deoxyuridine 5'-triphosphate nucleotidohydrolase</fullName>
        <shortName evidence="5">dUTPase</shortName>
        <ecNumber evidence="5">3.6.1.23</ecNumber>
    </recommendedName>
    <alternativeName>
        <fullName evidence="5">dUTP pyrophosphatase</fullName>
    </alternativeName>
</protein>
<evidence type="ECO:0000313" key="8">
    <source>
        <dbReference type="Proteomes" id="UP000887116"/>
    </source>
</evidence>
<dbReference type="InterPro" id="IPR008181">
    <property type="entry name" value="dUTPase"/>
</dbReference>
<accession>A0A8X6M1P2</accession>
<comment type="catalytic activity">
    <reaction evidence="5">
        <text>dUTP + H2O = dUMP + diphosphate + H(+)</text>
        <dbReference type="Rhea" id="RHEA:10248"/>
        <dbReference type="ChEBI" id="CHEBI:15377"/>
        <dbReference type="ChEBI" id="CHEBI:15378"/>
        <dbReference type="ChEBI" id="CHEBI:33019"/>
        <dbReference type="ChEBI" id="CHEBI:61555"/>
        <dbReference type="ChEBI" id="CHEBI:246422"/>
        <dbReference type="EC" id="3.6.1.23"/>
    </reaction>
</comment>
<dbReference type="SUPFAM" id="SSF51283">
    <property type="entry name" value="dUTPase-like"/>
    <property type="match status" value="1"/>
</dbReference>
<evidence type="ECO:0000256" key="5">
    <source>
        <dbReference type="RuleBase" id="RU367024"/>
    </source>
</evidence>
<keyword evidence="3 5" id="KW-0378">Hydrolase</keyword>
<proteinExistence type="inferred from homology"/>
<comment type="function">
    <text evidence="5">Involved in nucleotide metabolism via production of dUMP, the immediate precursor of thymidine nucleotides, and decreases the intracellular concentration of dUTP so that uracil cannot be incorporated into DNA.</text>
</comment>
<gene>
    <name evidence="7" type="ORF">TNCT_116931</name>
</gene>
<comment type="pathway">
    <text evidence="1 5">Pyrimidine metabolism; dUMP biosynthesis; dUMP from dCTP (dUTP route): step 2/2.</text>
</comment>
<sequence>MKEVNFVKLSRFAKEPTQHSDDSVGYDIYNPINQDILIQPNQQVEINTKISIEIPNNVWILIASKSGIAKTFQTYVQGGIIDQGYRGPIIVLLKNTGSEKVLIRAGEPIAQLIFLPVLKKNLKKFQQLIKILKEEQEGLVEHCQTMLKAFKKAYVINCQA</sequence>
<name>A0A8X6M1P2_TRICU</name>
<keyword evidence="4 5" id="KW-0546">Nucleotide metabolism</keyword>
<dbReference type="Pfam" id="PF00692">
    <property type="entry name" value="dUTPase"/>
    <property type="match status" value="1"/>
</dbReference>
<comment type="cofactor">
    <cofactor evidence="5">
        <name>Mg(2+)</name>
        <dbReference type="ChEBI" id="CHEBI:18420"/>
    </cofactor>
</comment>
<dbReference type="Gene3D" id="2.70.40.10">
    <property type="match status" value="1"/>
</dbReference>
<dbReference type="GO" id="GO:0046081">
    <property type="term" value="P:dUTP catabolic process"/>
    <property type="evidence" value="ECO:0007669"/>
    <property type="project" value="UniProtKB-UniRule"/>
</dbReference>
<organism evidence="7 8">
    <name type="scientific">Trichonephila clavata</name>
    <name type="common">Joro spider</name>
    <name type="synonym">Nephila clavata</name>
    <dbReference type="NCBI Taxonomy" id="2740835"/>
    <lineage>
        <taxon>Eukaryota</taxon>
        <taxon>Metazoa</taxon>
        <taxon>Ecdysozoa</taxon>
        <taxon>Arthropoda</taxon>
        <taxon>Chelicerata</taxon>
        <taxon>Arachnida</taxon>
        <taxon>Araneae</taxon>
        <taxon>Araneomorphae</taxon>
        <taxon>Entelegynae</taxon>
        <taxon>Araneoidea</taxon>
        <taxon>Nephilidae</taxon>
        <taxon>Trichonephila</taxon>
    </lineage>
</organism>